<dbReference type="EMBL" id="JARQZJ010000031">
    <property type="protein sequence ID" value="KAK9873818.1"/>
    <property type="molecule type" value="Genomic_DNA"/>
</dbReference>
<proteinExistence type="predicted"/>
<sequence length="122" mass="14552">MKVEGFEVNEEWWQSKYSCPTFIHLKFPKFPLEKEMLNPHYALLFCYFNSGHAFEDYVKCYRGNLVIIIGPSYGKGRHTDPQPFEAKFPSSEWYLDCYKEIKQTKDFIACYVKQQTDINKIK</sequence>
<name>A0AAW1TU61_9CUCU</name>
<comment type="caution">
    <text evidence="1">The sequence shown here is derived from an EMBL/GenBank/DDBJ whole genome shotgun (WGS) entry which is preliminary data.</text>
</comment>
<reference evidence="1 2" key="1">
    <citation type="submission" date="2023-03" db="EMBL/GenBank/DDBJ databases">
        <title>Genome insight into feeding habits of ladybird beetles.</title>
        <authorList>
            <person name="Li H.-S."/>
            <person name="Huang Y.-H."/>
            <person name="Pang H."/>
        </authorList>
    </citation>
    <scope>NUCLEOTIDE SEQUENCE [LARGE SCALE GENOMIC DNA]</scope>
    <source>
        <strain evidence="1">SYSU_2023b</strain>
        <tissue evidence="1">Whole body</tissue>
    </source>
</reference>
<keyword evidence="2" id="KW-1185">Reference proteome</keyword>
<protein>
    <submittedName>
        <fullName evidence="1">Uncharacterized protein</fullName>
    </submittedName>
</protein>
<evidence type="ECO:0000313" key="2">
    <source>
        <dbReference type="Proteomes" id="UP001431783"/>
    </source>
</evidence>
<gene>
    <name evidence="1" type="ORF">WA026_002176</name>
</gene>
<organism evidence="1 2">
    <name type="scientific">Henosepilachna vigintioctopunctata</name>
    <dbReference type="NCBI Taxonomy" id="420089"/>
    <lineage>
        <taxon>Eukaryota</taxon>
        <taxon>Metazoa</taxon>
        <taxon>Ecdysozoa</taxon>
        <taxon>Arthropoda</taxon>
        <taxon>Hexapoda</taxon>
        <taxon>Insecta</taxon>
        <taxon>Pterygota</taxon>
        <taxon>Neoptera</taxon>
        <taxon>Endopterygota</taxon>
        <taxon>Coleoptera</taxon>
        <taxon>Polyphaga</taxon>
        <taxon>Cucujiformia</taxon>
        <taxon>Coccinelloidea</taxon>
        <taxon>Coccinellidae</taxon>
        <taxon>Epilachninae</taxon>
        <taxon>Epilachnini</taxon>
        <taxon>Henosepilachna</taxon>
    </lineage>
</organism>
<accession>A0AAW1TU61</accession>
<dbReference type="AlphaFoldDB" id="A0AAW1TU61"/>
<dbReference type="Proteomes" id="UP001431783">
    <property type="component" value="Unassembled WGS sequence"/>
</dbReference>
<evidence type="ECO:0000313" key="1">
    <source>
        <dbReference type="EMBL" id="KAK9873818.1"/>
    </source>
</evidence>